<dbReference type="EMBL" id="FOFP01000014">
    <property type="protein sequence ID" value="SER04337.1"/>
    <property type="molecule type" value="Genomic_DNA"/>
</dbReference>
<evidence type="ECO:0000256" key="1">
    <source>
        <dbReference type="SAM" id="MobiDB-lite"/>
    </source>
</evidence>
<proteinExistence type="predicted"/>
<evidence type="ECO:0000313" key="3">
    <source>
        <dbReference type="Proteomes" id="UP000198512"/>
    </source>
</evidence>
<feature type="region of interest" description="Disordered" evidence="1">
    <location>
        <begin position="1"/>
        <end position="22"/>
    </location>
</feature>
<sequence>MVPKTTQGQLQGHEIKSTFHQPTGDEELTYSLDTGCMGTLTVTIGATQYVYKLVDIVGRVEVAL</sequence>
<name>A0ABY1BKA2_9PSED</name>
<gene>
    <name evidence="2" type="ORF">SAMN05216600_1145</name>
</gene>
<accession>A0ABY1BKA2</accession>
<organism evidence="2 3">
    <name type="scientific">Pseudomonas cuatrocienegasensis</name>
    <dbReference type="NCBI Taxonomy" id="543360"/>
    <lineage>
        <taxon>Bacteria</taxon>
        <taxon>Pseudomonadati</taxon>
        <taxon>Pseudomonadota</taxon>
        <taxon>Gammaproteobacteria</taxon>
        <taxon>Pseudomonadales</taxon>
        <taxon>Pseudomonadaceae</taxon>
        <taxon>Pseudomonas</taxon>
    </lineage>
</organism>
<reference evidence="2 3" key="1">
    <citation type="submission" date="2016-10" db="EMBL/GenBank/DDBJ databases">
        <authorList>
            <person name="Varghese N."/>
            <person name="Submissions S."/>
        </authorList>
    </citation>
    <scope>NUCLEOTIDE SEQUENCE [LARGE SCALE GENOMIC DNA]</scope>
    <source>
        <strain evidence="2 3">CIP 109853</strain>
    </source>
</reference>
<feature type="compositionally biased region" description="Polar residues" evidence="1">
    <location>
        <begin position="1"/>
        <end position="10"/>
    </location>
</feature>
<dbReference type="Proteomes" id="UP000198512">
    <property type="component" value="Unassembled WGS sequence"/>
</dbReference>
<protein>
    <submittedName>
        <fullName evidence="2">Uncharacterized protein</fullName>
    </submittedName>
</protein>
<comment type="caution">
    <text evidence="2">The sequence shown here is derived from an EMBL/GenBank/DDBJ whole genome shotgun (WGS) entry which is preliminary data.</text>
</comment>
<dbReference type="RefSeq" id="WP_069519162.1">
    <property type="nucleotide sequence ID" value="NZ_FOFP01000014.1"/>
</dbReference>
<keyword evidence="3" id="KW-1185">Reference proteome</keyword>
<evidence type="ECO:0000313" key="2">
    <source>
        <dbReference type="EMBL" id="SER04337.1"/>
    </source>
</evidence>